<name>A0A1I1DX09_9LACO</name>
<evidence type="ECO:0000313" key="2">
    <source>
        <dbReference type="EMBL" id="SFB79344.1"/>
    </source>
</evidence>
<sequence length="62" mass="7229">MTSKRDGLKEDRQSFTNAQEKAALNHVAEKHEKHSESLEHAKHKDARYDNEAFEAEKKEYEG</sequence>
<feature type="compositionally biased region" description="Basic and acidic residues" evidence="1">
    <location>
        <begin position="1"/>
        <end position="13"/>
    </location>
</feature>
<dbReference type="RefSeq" id="WP_091501124.1">
    <property type="nucleotide sequence ID" value="NZ_FOLI01000001.1"/>
</dbReference>
<keyword evidence="3" id="KW-1185">Reference proteome</keyword>
<dbReference type="AlphaFoldDB" id="A0A1I1DX09"/>
<evidence type="ECO:0000256" key="1">
    <source>
        <dbReference type="SAM" id="MobiDB-lite"/>
    </source>
</evidence>
<dbReference type="EMBL" id="FOLI01000001">
    <property type="protein sequence ID" value="SFB79344.1"/>
    <property type="molecule type" value="Genomic_DNA"/>
</dbReference>
<accession>A0A1I1DX09</accession>
<proteinExistence type="predicted"/>
<dbReference type="STRING" id="283737.SAMN05660453_0178"/>
<organism evidence="2 3">
    <name type="scientific">Fructobacillus durionis</name>
    <dbReference type="NCBI Taxonomy" id="283737"/>
    <lineage>
        <taxon>Bacteria</taxon>
        <taxon>Bacillati</taxon>
        <taxon>Bacillota</taxon>
        <taxon>Bacilli</taxon>
        <taxon>Lactobacillales</taxon>
        <taxon>Lactobacillaceae</taxon>
        <taxon>Fructobacillus</taxon>
    </lineage>
</organism>
<dbReference type="Proteomes" id="UP000199376">
    <property type="component" value="Unassembled WGS sequence"/>
</dbReference>
<gene>
    <name evidence="2" type="ORF">SAMN05660453_0178</name>
</gene>
<feature type="compositionally biased region" description="Basic and acidic residues" evidence="1">
    <location>
        <begin position="27"/>
        <end position="62"/>
    </location>
</feature>
<feature type="region of interest" description="Disordered" evidence="1">
    <location>
        <begin position="1"/>
        <end position="62"/>
    </location>
</feature>
<reference evidence="2 3" key="1">
    <citation type="submission" date="2016-10" db="EMBL/GenBank/DDBJ databases">
        <authorList>
            <person name="de Groot N.N."/>
        </authorList>
    </citation>
    <scope>NUCLEOTIDE SEQUENCE [LARGE SCALE GENOMIC DNA]</scope>
    <source>
        <strain evidence="2 3">DSM 19113</strain>
    </source>
</reference>
<evidence type="ECO:0000313" key="3">
    <source>
        <dbReference type="Proteomes" id="UP000199376"/>
    </source>
</evidence>
<protein>
    <submittedName>
        <fullName evidence="2">Uncharacterized protein</fullName>
    </submittedName>
</protein>